<dbReference type="AlphaFoldDB" id="A0A3B1B608"/>
<sequence>MKKYLFMTLVVCASLNHPAFAAKPNLSETNMSKSELCDFAIQALQELLKQSPDGKNKPAITKEQCMAISDDDINKAAQKLMESESKK</sequence>
<reference evidence="1" key="1">
    <citation type="submission" date="2018-06" db="EMBL/GenBank/DDBJ databases">
        <authorList>
            <person name="Zhirakovskaya E."/>
        </authorList>
    </citation>
    <scope>NUCLEOTIDE SEQUENCE</scope>
</reference>
<evidence type="ECO:0000313" key="1">
    <source>
        <dbReference type="EMBL" id="VAX00527.1"/>
    </source>
</evidence>
<dbReference type="EMBL" id="UOFS01000044">
    <property type="protein sequence ID" value="VAX00527.1"/>
    <property type="molecule type" value="Genomic_DNA"/>
</dbReference>
<accession>A0A3B1B608</accession>
<name>A0A3B1B608_9ZZZZ</name>
<organism evidence="1">
    <name type="scientific">hydrothermal vent metagenome</name>
    <dbReference type="NCBI Taxonomy" id="652676"/>
    <lineage>
        <taxon>unclassified sequences</taxon>
        <taxon>metagenomes</taxon>
        <taxon>ecological metagenomes</taxon>
    </lineage>
</organism>
<protein>
    <submittedName>
        <fullName evidence="1">Uncharacterized protein</fullName>
    </submittedName>
</protein>
<proteinExistence type="predicted"/>
<gene>
    <name evidence="1" type="ORF">MNBD_GAMMA22-2963</name>
</gene>